<gene>
    <name evidence="1" type="ORF">SAMN04488543_3261</name>
</gene>
<sequence>MRALTGTCVCGHPGAAHEHYRRGTDCALCAPGACRHFRTHPTWRERLSAVLGSDRDRGTPP</sequence>
<dbReference type="EMBL" id="LT629749">
    <property type="protein sequence ID" value="SDT19158.1"/>
    <property type="molecule type" value="Genomic_DNA"/>
</dbReference>
<evidence type="ECO:0000313" key="1">
    <source>
        <dbReference type="EMBL" id="SDT19158.1"/>
    </source>
</evidence>
<dbReference type="RefSeq" id="WP_091414078.1">
    <property type="nucleotide sequence ID" value="NZ_LT629749.1"/>
</dbReference>
<organism evidence="1 2">
    <name type="scientific">Friedmanniella luteola</name>
    <dbReference type="NCBI Taxonomy" id="546871"/>
    <lineage>
        <taxon>Bacteria</taxon>
        <taxon>Bacillati</taxon>
        <taxon>Actinomycetota</taxon>
        <taxon>Actinomycetes</taxon>
        <taxon>Propionibacteriales</taxon>
        <taxon>Nocardioidaceae</taxon>
        <taxon>Friedmanniella</taxon>
    </lineage>
</organism>
<protein>
    <submittedName>
        <fullName evidence="1">Uncharacterized protein</fullName>
    </submittedName>
</protein>
<reference evidence="1 2" key="1">
    <citation type="submission" date="2016-10" db="EMBL/GenBank/DDBJ databases">
        <authorList>
            <person name="de Groot N.N."/>
        </authorList>
    </citation>
    <scope>NUCLEOTIDE SEQUENCE [LARGE SCALE GENOMIC DNA]</scope>
    <source>
        <strain evidence="1 2">DSM 21741</strain>
    </source>
</reference>
<dbReference type="AlphaFoldDB" id="A0A1H1YCC0"/>
<proteinExistence type="predicted"/>
<evidence type="ECO:0000313" key="2">
    <source>
        <dbReference type="Proteomes" id="UP000199092"/>
    </source>
</evidence>
<name>A0A1H1YCC0_9ACTN</name>
<dbReference type="OrthoDB" id="5193319at2"/>
<keyword evidence="2" id="KW-1185">Reference proteome</keyword>
<accession>A0A1H1YCC0</accession>
<dbReference type="Proteomes" id="UP000199092">
    <property type="component" value="Chromosome I"/>
</dbReference>